<sequence>MAVRVGKAAHRKGPRRPLGVGAKATWDHDRQAWCEGDYWFDEAASVRAVAFFPEHLCFTKGEWAGKPFHLEDWQANDIVRPIFGWKRPDGTRRYRRVYVWVPRKNGKTELAAGIALLILLGDGELGGEVYSIASHEGQARLVFGQAATMVGKSLTLSNDLVSLKSSIYCPALNASFKPLSGKAEGKHGFSASGLIGDEIHEWTSGDLYQFVHDSEDARRQPLEFLISTAGKKGTYGEEVWDECQKILDGTYEDPETLVVVYAADPDDDWQSEETWRKANPNLGVSKKLDTMRTNARRARQLPRLENHFKNYHLNIWTEQAVRWLPIDATDDDGNKFGWDHCKGPILWSDLAERLQGKRCFGGLDLSSTNDLSAIVWWFPAQRGLEIPVVLPRFFKPAATLKEHAKRDRLPYEQWAKDGALMTTPGNVVDYEFIRKQIYADAERFKIAHVGNAKREAHEGGIAIDRWNATETAVKLEQEGLPVVLFGQGYGSMSAPSKELERLVLGNGFHHGGHPVLRRHAQVVAIEGPDAADNIKPAKNKSNERIDGIVAQVMAIGIATKDDGDDSGKDDYFNELARSA</sequence>
<dbReference type="InterPro" id="IPR046461">
    <property type="entry name" value="TerL_ATPase"/>
</dbReference>
<organism evidence="4 5">
    <name type="scientific">Rhizobium laguerreae</name>
    <dbReference type="NCBI Taxonomy" id="1076926"/>
    <lineage>
        <taxon>Bacteria</taxon>
        <taxon>Pseudomonadati</taxon>
        <taxon>Pseudomonadota</taxon>
        <taxon>Alphaproteobacteria</taxon>
        <taxon>Hyphomicrobiales</taxon>
        <taxon>Rhizobiaceae</taxon>
        <taxon>Rhizobium/Agrobacterium group</taxon>
        <taxon>Rhizobium</taxon>
    </lineage>
</organism>
<feature type="region of interest" description="Disordered" evidence="1">
    <location>
        <begin position="560"/>
        <end position="579"/>
    </location>
</feature>
<dbReference type="InterPro" id="IPR046462">
    <property type="entry name" value="TerL_nuclease"/>
</dbReference>
<dbReference type="RefSeq" id="WP_132611399.1">
    <property type="nucleotide sequence ID" value="NZ_SMBI01000005.1"/>
</dbReference>
<reference evidence="4 5" key="1">
    <citation type="submission" date="2019-03" db="EMBL/GenBank/DDBJ databases">
        <title>Genomic Encyclopedia of Type Strains, Phase IV (KMG-V): Genome sequencing to study the core and pangenomes of soil and plant-associated prokaryotes.</title>
        <authorList>
            <person name="Whitman W."/>
        </authorList>
    </citation>
    <scope>NUCLEOTIDE SEQUENCE [LARGE SCALE GENOMIC DNA]</scope>
    <source>
        <strain evidence="4 5">FB403</strain>
    </source>
</reference>
<dbReference type="GO" id="GO:0004519">
    <property type="term" value="F:endonuclease activity"/>
    <property type="evidence" value="ECO:0007669"/>
    <property type="project" value="InterPro"/>
</dbReference>
<evidence type="ECO:0000259" key="3">
    <source>
        <dbReference type="Pfam" id="PF20441"/>
    </source>
</evidence>
<comment type="caution">
    <text evidence="4">The sequence shown here is derived from an EMBL/GenBank/DDBJ whole genome shotgun (WGS) entry which is preliminary data.</text>
</comment>
<proteinExistence type="predicted"/>
<dbReference type="AlphaFoldDB" id="A0AAX2QMK6"/>
<evidence type="ECO:0000256" key="1">
    <source>
        <dbReference type="SAM" id="MobiDB-lite"/>
    </source>
</evidence>
<dbReference type="Proteomes" id="UP000295021">
    <property type="component" value="Unassembled WGS sequence"/>
</dbReference>
<feature type="domain" description="Terminase large subunit-like ATPase" evidence="2">
    <location>
        <begin position="78"/>
        <end position="232"/>
    </location>
</feature>
<dbReference type="Pfam" id="PF03354">
    <property type="entry name" value="TerL_ATPase"/>
    <property type="match status" value="1"/>
</dbReference>
<name>A0AAX2QMK6_9HYPH</name>
<evidence type="ECO:0000313" key="4">
    <source>
        <dbReference type="EMBL" id="TCU25295.1"/>
    </source>
</evidence>
<dbReference type="Pfam" id="PF20441">
    <property type="entry name" value="TerL_nuclease"/>
    <property type="match status" value="1"/>
</dbReference>
<dbReference type="InterPro" id="IPR005021">
    <property type="entry name" value="Terminase_largesu-like"/>
</dbReference>
<protein>
    <submittedName>
        <fullName evidence="4">Phage terminase large subunit-like protein</fullName>
    </submittedName>
</protein>
<evidence type="ECO:0000313" key="5">
    <source>
        <dbReference type="Proteomes" id="UP000295021"/>
    </source>
</evidence>
<dbReference type="InterPro" id="IPR027417">
    <property type="entry name" value="P-loop_NTPase"/>
</dbReference>
<evidence type="ECO:0000259" key="2">
    <source>
        <dbReference type="Pfam" id="PF03354"/>
    </source>
</evidence>
<dbReference type="PANTHER" id="PTHR41287:SF1">
    <property type="entry name" value="PROTEIN YMFN"/>
    <property type="match status" value="1"/>
</dbReference>
<feature type="domain" description="Terminase large subunit-like endonuclease" evidence="3">
    <location>
        <begin position="257"/>
        <end position="559"/>
    </location>
</feature>
<gene>
    <name evidence="4" type="ORF">EV131_105409</name>
</gene>
<dbReference type="Gene3D" id="3.40.50.300">
    <property type="entry name" value="P-loop containing nucleotide triphosphate hydrolases"/>
    <property type="match status" value="1"/>
</dbReference>
<feature type="compositionally biased region" description="Basic and acidic residues" evidence="1">
    <location>
        <begin position="560"/>
        <end position="571"/>
    </location>
</feature>
<accession>A0AAX2QMK6</accession>
<dbReference type="PANTHER" id="PTHR41287">
    <property type="match status" value="1"/>
</dbReference>
<dbReference type="EMBL" id="SMBI01000005">
    <property type="protein sequence ID" value="TCU25295.1"/>
    <property type="molecule type" value="Genomic_DNA"/>
</dbReference>